<evidence type="ECO:0000256" key="1">
    <source>
        <dbReference type="SAM" id="MobiDB-lite"/>
    </source>
</evidence>
<evidence type="ECO:0000313" key="2">
    <source>
        <dbReference type="EMBL" id="KKO09804.1"/>
    </source>
</evidence>
<sequence length="87" mass="9885">MLIPGLPTVGTQQDAIKPKRGVQPTAKSEVVHEAKPESVERRRRDKGRKPERRRGRRRARAVEYTLEGVVETFPEMPTKGLLVDIEV</sequence>
<comment type="caution">
    <text evidence="2">The sequence shown here is derived from an EMBL/GenBank/DDBJ whole genome shotgun (WGS) entry which is preliminary data.</text>
</comment>
<protein>
    <submittedName>
        <fullName evidence="2">Uncharacterized protein</fullName>
    </submittedName>
</protein>
<reference evidence="2" key="1">
    <citation type="journal article" date="2015" name="Nature">
        <title>Complex archaea that bridge the gap between prokaryotes and eukaryotes.</title>
        <authorList>
            <person name="Spang A."/>
            <person name="Saw J.H."/>
            <person name="Jorgensen S.L."/>
            <person name="Zaremba-Niedzwiedzka K."/>
            <person name="Martijn J."/>
            <person name="Lind A.E."/>
            <person name="van Eijk R."/>
            <person name="Schleper C."/>
            <person name="Guy L."/>
            <person name="Ettema T.J."/>
        </authorList>
    </citation>
    <scope>NUCLEOTIDE SEQUENCE</scope>
</reference>
<feature type="compositionally biased region" description="Basic and acidic residues" evidence="1">
    <location>
        <begin position="29"/>
        <end position="42"/>
    </location>
</feature>
<dbReference type="AlphaFoldDB" id="A0A0F9YYG7"/>
<feature type="compositionally biased region" description="Basic residues" evidence="1">
    <location>
        <begin position="43"/>
        <end position="58"/>
    </location>
</feature>
<dbReference type="EMBL" id="LAZR01000006">
    <property type="protein sequence ID" value="KKO09804.1"/>
    <property type="molecule type" value="Genomic_DNA"/>
</dbReference>
<proteinExistence type="predicted"/>
<accession>A0A0F9YYG7</accession>
<feature type="region of interest" description="Disordered" evidence="1">
    <location>
        <begin position="1"/>
        <end position="58"/>
    </location>
</feature>
<gene>
    <name evidence="2" type="ORF">LCGC14_0033030</name>
</gene>
<name>A0A0F9YYG7_9ZZZZ</name>
<organism evidence="2">
    <name type="scientific">marine sediment metagenome</name>
    <dbReference type="NCBI Taxonomy" id="412755"/>
    <lineage>
        <taxon>unclassified sequences</taxon>
        <taxon>metagenomes</taxon>
        <taxon>ecological metagenomes</taxon>
    </lineage>
</organism>